<dbReference type="Proteomes" id="UP001141806">
    <property type="component" value="Unassembled WGS sequence"/>
</dbReference>
<dbReference type="AlphaFoldDB" id="A0A9Q0HBL3"/>
<dbReference type="PANTHER" id="PTHR35279:SF1">
    <property type="entry name" value="ARABINANASE_LEVANSUCRASE_INVERTASE"/>
    <property type="match status" value="1"/>
</dbReference>
<feature type="compositionally biased region" description="Polar residues" evidence="1">
    <location>
        <begin position="106"/>
        <end position="123"/>
    </location>
</feature>
<dbReference type="Gene3D" id="2.115.10.20">
    <property type="entry name" value="Glycosyl hydrolase domain, family 43"/>
    <property type="match status" value="3"/>
</dbReference>
<evidence type="ECO:0000313" key="2">
    <source>
        <dbReference type="EMBL" id="KAJ4961062.1"/>
    </source>
</evidence>
<dbReference type="OrthoDB" id="3510at2759"/>
<comment type="caution">
    <text evidence="2">The sequence shown here is derived from an EMBL/GenBank/DDBJ whole genome shotgun (WGS) entry which is preliminary data.</text>
</comment>
<proteinExistence type="predicted"/>
<evidence type="ECO:0000256" key="1">
    <source>
        <dbReference type="SAM" id="MobiDB-lite"/>
    </source>
</evidence>
<dbReference type="SUPFAM" id="SSF75005">
    <property type="entry name" value="Arabinanase/levansucrase/invertase"/>
    <property type="match status" value="2"/>
</dbReference>
<keyword evidence="3" id="KW-1185">Reference proteome</keyword>
<feature type="compositionally biased region" description="Low complexity" evidence="1">
    <location>
        <begin position="124"/>
        <end position="138"/>
    </location>
</feature>
<gene>
    <name evidence="2" type="ORF">NE237_020972</name>
</gene>
<dbReference type="PANTHER" id="PTHR35279">
    <property type="match status" value="1"/>
</dbReference>
<dbReference type="InterPro" id="IPR023296">
    <property type="entry name" value="Glyco_hydro_beta-prop_sf"/>
</dbReference>
<name>A0A9Q0HBL3_9MAGN</name>
<evidence type="ECO:0000313" key="3">
    <source>
        <dbReference type="Proteomes" id="UP001141806"/>
    </source>
</evidence>
<reference evidence="2" key="1">
    <citation type="journal article" date="2023" name="Plant J.">
        <title>The genome of the king protea, Protea cynaroides.</title>
        <authorList>
            <person name="Chang J."/>
            <person name="Duong T.A."/>
            <person name="Schoeman C."/>
            <person name="Ma X."/>
            <person name="Roodt D."/>
            <person name="Barker N."/>
            <person name="Li Z."/>
            <person name="Van de Peer Y."/>
            <person name="Mizrachi E."/>
        </authorList>
    </citation>
    <scope>NUCLEOTIDE SEQUENCE</scope>
    <source>
        <tissue evidence="2">Young leaves</tissue>
    </source>
</reference>
<protein>
    <submittedName>
        <fullName evidence="2">Uncharacterized protein</fullName>
    </submittedName>
</protein>
<organism evidence="2 3">
    <name type="scientific">Protea cynaroides</name>
    <dbReference type="NCBI Taxonomy" id="273540"/>
    <lineage>
        <taxon>Eukaryota</taxon>
        <taxon>Viridiplantae</taxon>
        <taxon>Streptophyta</taxon>
        <taxon>Embryophyta</taxon>
        <taxon>Tracheophyta</taxon>
        <taxon>Spermatophyta</taxon>
        <taxon>Magnoliopsida</taxon>
        <taxon>Proteales</taxon>
        <taxon>Proteaceae</taxon>
        <taxon>Protea</taxon>
    </lineage>
</organism>
<dbReference type="EMBL" id="JAMYWD010000009">
    <property type="protein sequence ID" value="KAJ4961062.1"/>
    <property type="molecule type" value="Genomic_DNA"/>
</dbReference>
<accession>A0A9Q0HBL3</accession>
<feature type="region of interest" description="Disordered" evidence="1">
    <location>
        <begin position="104"/>
        <end position="138"/>
    </location>
</feature>
<sequence length="497" mass="54581">MLQTITFDFNPKLCFGWSLFTPAMEAERATTFKSVNLFAVSAYRRATNPTSLISPPGFSSSRPDMYGLSASETNTNCHYQKGLNPNPKHNVSFFTRCSTKPDIDSDNTINKNPTVDRAPNSNTLQVQPSASPPSQTASSLSSTGLVFGLGLESSWDSQEIGSPVVKRYLSDEDERWFMWYHGSSDAGPSSASIGLAVSRNGIHWERGAGSIQSSTDTGMVLKCSKDWWAFDTEGIRPSEVVIMSSAKVRTSSAVYWLYYTGFSSERVAISDGRGGVMHVSKSLPGLAISQDGRHWARIEGEHHSGALFDVDTNSEWDSLFVEAPRVFFHNNGDLRMYYHSFDAKCEHFAVGIARSRDGIRWVKLGKILGGGAKDSFDEFGVMNAHVVRNRKDGGYVMAYEGLAADGQRRIGLAVSPDGLKDWVRYGEGAILEPSMEKDGWDNQGVGSPCLVQMDGDADDDWRLYYKGIGQGGRTGIGLAVSEGSVIRSFRRWAGFHL</sequence>